<sequence length="264" mass="29882">MLVIAWKDGDFIPKLHQRNCQIWWAQISDLQPWHFHLLNEEERKKANSFHHAADRARFVIGCVISRLVLGKHLSVSPLQVPIDRMCPVCKLAHGRPQLPDGMPQLSVSHSGEYVVVAFTASAPVGIDIEQITPNIDVMNMATGVLTDTEMMHVMQLPDEKKIAGFLTYWTRKEAVLKATGEGLMISPTHLTVSAPNDAPKLLVFKEKSSLLENTVMMEVQLGFGYIASLAVLNKEITEFQQRNARSLLYFYEEERLPIYKSSER</sequence>
<accession>A7GPK3</accession>
<keyword evidence="2 5" id="KW-0808">Transferase</keyword>
<comment type="similarity">
    <text evidence="1">Belongs to the P-Pant transferase superfamily. Gsp/Sfp/HetI/AcpT family.</text>
</comment>
<proteinExistence type="inferred from homology"/>
<evidence type="ECO:0000259" key="3">
    <source>
        <dbReference type="Pfam" id="PF01648"/>
    </source>
</evidence>
<dbReference type="PANTHER" id="PTHR12215">
    <property type="entry name" value="PHOSPHOPANTETHEINE TRANSFERASE"/>
    <property type="match status" value="1"/>
</dbReference>
<dbReference type="Gene3D" id="3.90.470.20">
    <property type="entry name" value="4'-phosphopantetheinyl transferase domain"/>
    <property type="match status" value="2"/>
</dbReference>
<name>A7GPK3_BACCN</name>
<evidence type="ECO:0000313" key="5">
    <source>
        <dbReference type="EMBL" id="ABS22061.1"/>
    </source>
</evidence>
<dbReference type="PANTHER" id="PTHR12215:SF10">
    <property type="entry name" value="L-AMINOADIPATE-SEMIALDEHYDE DEHYDROGENASE-PHOSPHOPANTETHEINYL TRANSFERASE"/>
    <property type="match status" value="1"/>
</dbReference>
<dbReference type="HOGENOM" id="CLU_057011_2_3_9"/>
<dbReference type="STRING" id="315749.Bcer98_1761"/>
<dbReference type="GO" id="GO:0005829">
    <property type="term" value="C:cytosol"/>
    <property type="evidence" value="ECO:0007669"/>
    <property type="project" value="TreeGrafter"/>
</dbReference>
<dbReference type="AlphaFoldDB" id="A7GPK3"/>
<dbReference type="SUPFAM" id="SSF56214">
    <property type="entry name" value="4'-phosphopantetheinyl transferase"/>
    <property type="match status" value="2"/>
</dbReference>
<reference evidence="5 6" key="1">
    <citation type="journal article" date="2008" name="Chem. Biol. Interact.">
        <title>Extending the Bacillus cereus group genomics to putative food-borne pathogens of different toxicity.</title>
        <authorList>
            <person name="Lapidus A."/>
            <person name="Goltsman E."/>
            <person name="Auger S."/>
            <person name="Galleron N."/>
            <person name="Segurens B."/>
            <person name="Dossat C."/>
            <person name="Land M.L."/>
            <person name="Broussolle V."/>
            <person name="Brillard J."/>
            <person name="Guinebretiere M.H."/>
            <person name="Sanchis V."/>
            <person name="Nguen-The C."/>
            <person name="Lereclus D."/>
            <person name="Richardson P."/>
            <person name="Wincker P."/>
            <person name="Weissenbach J."/>
            <person name="Ehrlich S.D."/>
            <person name="Sorokin A."/>
        </authorList>
    </citation>
    <scope>NUCLEOTIDE SEQUENCE [LARGE SCALE GENOMIC DNA]</scope>
    <source>
        <strain evidence="6">DSM 22905 / CIP 110041 / 391-98 / NVH 391-98</strain>
    </source>
</reference>
<dbReference type="InterPro" id="IPR008278">
    <property type="entry name" value="4-PPantetheinyl_Trfase_dom"/>
</dbReference>
<organism evidence="5 6">
    <name type="scientific">Bacillus cytotoxicus (strain DSM 22905 / CIP 110041 / 391-98 / NVH 391-98)</name>
    <dbReference type="NCBI Taxonomy" id="315749"/>
    <lineage>
        <taxon>Bacteria</taxon>
        <taxon>Bacillati</taxon>
        <taxon>Bacillota</taxon>
        <taxon>Bacilli</taxon>
        <taxon>Bacillales</taxon>
        <taxon>Bacillaceae</taxon>
        <taxon>Bacillus</taxon>
        <taxon>Bacillus cereus group</taxon>
    </lineage>
</organism>
<dbReference type="OrthoDB" id="9808281at2"/>
<dbReference type="InterPro" id="IPR050559">
    <property type="entry name" value="P-Pant_transferase_sf"/>
</dbReference>
<dbReference type="GO" id="GO:0000287">
    <property type="term" value="F:magnesium ion binding"/>
    <property type="evidence" value="ECO:0007669"/>
    <property type="project" value="InterPro"/>
</dbReference>
<dbReference type="Pfam" id="PF22624">
    <property type="entry name" value="AASDHPPT_N"/>
    <property type="match status" value="1"/>
</dbReference>
<dbReference type="InterPro" id="IPR055066">
    <property type="entry name" value="AASDHPPT_N"/>
</dbReference>
<feature type="domain" description="4'-phosphopantetheinyl transferase N-terminal" evidence="4">
    <location>
        <begin position="35"/>
        <end position="117"/>
    </location>
</feature>
<dbReference type="GO" id="GO:0008897">
    <property type="term" value="F:holo-[acyl-carrier-protein] synthase activity"/>
    <property type="evidence" value="ECO:0007669"/>
    <property type="project" value="InterPro"/>
</dbReference>
<evidence type="ECO:0000256" key="1">
    <source>
        <dbReference type="ARBA" id="ARBA00010990"/>
    </source>
</evidence>
<dbReference type="GeneID" id="33897081"/>
<dbReference type="eggNOG" id="COG2091">
    <property type="taxonomic scope" value="Bacteria"/>
</dbReference>
<gene>
    <name evidence="5" type="ordered locus">Bcer98_1761</name>
</gene>
<evidence type="ECO:0000313" key="6">
    <source>
        <dbReference type="Proteomes" id="UP000002300"/>
    </source>
</evidence>
<dbReference type="KEGG" id="bcy:Bcer98_1761"/>
<dbReference type="RefSeq" id="WP_012094250.1">
    <property type="nucleotide sequence ID" value="NC_009674.1"/>
</dbReference>
<feature type="domain" description="4'-phosphopantetheinyl transferase" evidence="3">
    <location>
        <begin position="123"/>
        <end position="204"/>
    </location>
</feature>
<dbReference type="Pfam" id="PF01648">
    <property type="entry name" value="ACPS"/>
    <property type="match status" value="1"/>
</dbReference>
<dbReference type="InterPro" id="IPR037143">
    <property type="entry name" value="4-PPantetheinyl_Trfase_dom_sf"/>
</dbReference>
<keyword evidence="6" id="KW-1185">Reference proteome</keyword>
<evidence type="ECO:0000256" key="2">
    <source>
        <dbReference type="ARBA" id="ARBA00022679"/>
    </source>
</evidence>
<dbReference type="Proteomes" id="UP000002300">
    <property type="component" value="Chromosome"/>
</dbReference>
<protein>
    <submittedName>
        <fullName evidence="5">4'-phosphopantetheinyl transferase</fullName>
    </submittedName>
</protein>
<dbReference type="EMBL" id="CP000764">
    <property type="protein sequence ID" value="ABS22061.1"/>
    <property type="molecule type" value="Genomic_DNA"/>
</dbReference>
<evidence type="ECO:0000259" key="4">
    <source>
        <dbReference type="Pfam" id="PF22624"/>
    </source>
</evidence>
<dbReference type="GO" id="GO:0019878">
    <property type="term" value="P:lysine biosynthetic process via aminoadipic acid"/>
    <property type="evidence" value="ECO:0007669"/>
    <property type="project" value="TreeGrafter"/>
</dbReference>